<protein>
    <submittedName>
        <fullName evidence="2">Uncharacterized protein</fullName>
    </submittedName>
</protein>
<reference evidence="2 3" key="1">
    <citation type="submission" date="2018-04" db="EMBL/GenBank/DDBJ databases">
        <authorList>
            <person name="Vogel A."/>
        </authorList>
    </citation>
    <scope>NUCLEOTIDE SEQUENCE [LARGE SCALE GENOMIC DNA]</scope>
</reference>
<keyword evidence="3" id="KW-1185">Reference proteome</keyword>
<name>A0A484KSH1_9ASTE</name>
<dbReference type="PANTHER" id="PTHR47169:SF2">
    <property type="entry name" value="OS01G0541250 PROTEIN"/>
    <property type="match status" value="1"/>
</dbReference>
<dbReference type="OrthoDB" id="155387at2759"/>
<keyword evidence="1" id="KW-0472">Membrane</keyword>
<evidence type="ECO:0000256" key="1">
    <source>
        <dbReference type="SAM" id="Phobius"/>
    </source>
</evidence>
<sequence length="97" mass="11668">MPHQSMFKTFHNILHIYEKWLFMTKTSMRFYLLLNEVDPYRTCKSKRSITKVMFLWVVRRPFVDDNGAVLWDGKVGIFYFTLFYGIVKLAYSISLKV</sequence>
<evidence type="ECO:0000313" key="2">
    <source>
        <dbReference type="EMBL" id="VFQ68941.1"/>
    </source>
</evidence>
<keyword evidence="1" id="KW-1133">Transmembrane helix</keyword>
<organism evidence="2 3">
    <name type="scientific">Cuscuta campestris</name>
    <dbReference type="NCBI Taxonomy" id="132261"/>
    <lineage>
        <taxon>Eukaryota</taxon>
        <taxon>Viridiplantae</taxon>
        <taxon>Streptophyta</taxon>
        <taxon>Embryophyta</taxon>
        <taxon>Tracheophyta</taxon>
        <taxon>Spermatophyta</taxon>
        <taxon>Magnoliopsida</taxon>
        <taxon>eudicotyledons</taxon>
        <taxon>Gunneridae</taxon>
        <taxon>Pentapetalae</taxon>
        <taxon>asterids</taxon>
        <taxon>lamiids</taxon>
        <taxon>Solanales</taxon>
        <taxon>Convolvulaceae</taxon>
        <taxon>Cuscuteae</taxon>
        <taxon>Cuscuta</taxon>
        <taxon>Cuscuta subgen. Grammica</taxon>
        <taxon>Cuscuta sect. Cleistogrammica</taxon>
    </lineage>
</organism>
<keyword evidence="1" id="KW-0812">Transmembrane</keyword>
<evidence type="ECO:0000313" key="3">
    <source>
        <dbReference type="Proteomes" id="UP000595140"/>
    </source>
</evidence>
<gene>
    <name evidence="2" type="ORF">CCAM_LOCUS10717</name>
</gene>
<accession>A0A484KSH1</accession>
<dbReference type="EMBL" id="OOIL02000747">
    <property type="protein sequence ID" value="VFQ68941.1"/>
    <property type="molecule type" value="Genomic_DNA"/>
</dbReference>
<proteinExistence type="predicted"/>
<dbReference type="PANTHER" id="PTHR47169">
    <property type="entry name" value="OS01G0541250 PROTEIN"/>
    <property type="match status" value="1"/>
</dbReference>
<feature type="transmembrane region" description="Helical" evidence="1">
    <location>
        <begin position="76"/>
        <end position="95"/>
    </location>
</feature>
<dbReference type="AlphaFoldDB" id="A0A484KSH1"/>
<dbReference type="Proteomes" id="UP000595140">
    <property type="component" value="Unassembled WGS sequence"/>
</dbReference>